<dbReference type="Pfam" id="PF00072">
    <property type="entry name" value="Response_reg"/>
    <property type="match status" value="1"/>
</dbReference>
<dbReference type="SMART" id="SM00448">
    <property type="entry name" value="REC"/>
    <property type="match status" value="1"/>
</dbReference>
<keyword evidence="10" id="KW-0808">Transferase</keyword>
<dbReference type="Pfam" id="PF00512">
    <property type="entry name" value="HisKA"/>
    <property type="match status" value="1"/>
</dbReference>
<evidence type="ECO:0000256" key="6">
    <source>
        <dbReference type="SAM" id="Phobius"/>
    </source>
</evidence>
<feature type="domain" description="Histidine kinase" evidence="7">
    <location>
        <begin position="323"/>
        <end position="543"/>
    </location>
</feature>
<dbReference type="InterPro" id="IPR003594">
    <property type="entry name" value="HATPase_dom"/>
</dbReference>
<feature type="domain" description="CHASE" evidence="9">
    <location>
        <begin position="108"/>
        <end position="197"/>
    </location>
</feature>
<evidence type="ECO:0000313" key="10">
    <source>
        <dbReference type="EMBL" id="RXG26676.1"/>
    </source>
</evidence>
<dbReference type="Gene3D" id="1.10.287.130">
    <property type="match status" value="1"/>
</dbReference>
<evidence type="ECO:0000313" key="11">
    <source>
        <dbReference type="Proteomes" id="UP000289859"/>
    </source>
</evidence>
<dbReference type="EMBL" id="QOVK01000001">
    <property type="protein sequence ID" value="RXG26676.1"/>
    <property type="molecule type" value="Genomic_DNA"/>
</dbReference>
<feature type="domain" description="Response regulatory" evidence="8">
    <location>
        <begin position="563"/>
        <end position="677"/>
    </location>
</feature>
<feature type="transmembrane region" description="Helical" evidence="6">
    <location>
        <begin position="12"/>
        <end position="31"/>
    </location>
</feature>
<proteinExistence type="predicted"/>
<dbReference type="SMART" id="SM01079">
    <property type="entry name" value="CHASE"/>
    <property type="match status" value="1"/>
</dbReference>
<dbReference type="InterPro" id="IPR011006">
    <property type="entry name" value="CheY-like_superfamily"/>
</dbReference>
<gene>
    <name evidence="10" type="ORF">DSM02_676</name>
</gene>
<reference evidence="10 11" key="1">
    <citation type="submission" date="2018-07" db="EMBL/GenBank/DDBJ databases">
        <title>Leeuwenhoekiella genomics.</title>
        <authorList>
            <person name="Tahon G."/>
            <person name="Willems A."/>
        </authorList>
    </citation>
    <scope>NUCLEOTIDE SEQUENCE [LARGE SCALE GENOMIC DNA]</scope>
    <source>
        <strain evidence="10 11">LMG 29608</strain>
    </source>
</reference>
<feature type="transmembrane region" description="Helical" evidence="6">
    <location>
        <begin position="257"/>
        <end position="278"/>
    </location>
</feature>
<keyword evidence="4" id="KW-0902">Two-component regulatory system</keyword>
<evidence type="ECO:0000256" key="5">
    <source>
        <dbReference type="PROSITE-ProRule" id="PRU00169"/>
    </source>
</evidence>
<keyword evidence="6" id="KW-0472">Membrane</keyword>
<dbReference type="InterPro" id="IPR036097">
    <property type="entry name" value="HisK_dim/P_sf"/>
</dbReference>
<dbReference type="GO" id="GO:0000155">
    <property type="term" value="F:phosphorelay sensor kinase activity"/>
    <property type="evidence" value="ECO:0007669"/>
    <property type="project" value="InterPro"/>
</dbReference>
<comment type="caution">
    <text evidence="10">The sequence shown here is derived from an EMBL/GenBank/DDBJ whole genome shotgun (WGS) entry which is preliminary data.</text>
</comment>
<dbReference type="RefSeq" id="WP_128764305.1">
    <property type="nucleotide sequence ID" value="NZ_JBHUOO010000045.1"/>
</dbReference>
<name>A0A4Q0PI37_9FLAO</name>
<evidence type="ECO:0000256" key="2">
    <source>
        <dbReference type="ARBA" id="ARBA00012438"/>
    </source>
</evidence>
<dbReference type="SUPFAM" id="SSF52172">
    <property type="entry name" value="CheY-like"/>
    <property type="match status" value="1"/>
</dbReference>
<dbReference type="InterPro" id="IPR001789">
    <property type="entry name" value="Sig_transdc_resp-reg_receiver"/>
</dbReference>
<organism evidence="10 11">
    <name type="scientific">Leeuwenhoekiella polynyae</name>
    <dbReference type="NCBI Taxonomy" id="1550906"/>
    <lineage>
        <taxon>Bacteria</taxon>
        <taxon>Pseudomonadati</taxon>
        <taxon>Bacteroidota</taxon>
        <taxon>Flavobacteriia</taxon>
        <taxon>Flavobacteriales</taxon>
        <taxon>Flavobacteriaceae</taxon>
        <taxon>Leeuwenhoekiella</taxon>
    </lineage>
</organism>
<dbReference type="Gene3D" id="3.30.565.10">
    <property type="entry name" value="Histidine kinase-like ATPase, C-terminal domain"/>
    <property type="match status" value="1"/>
</dbReference>
<evidence type="ECO:0000256" key="3">
    <source>
        <dbReference type="ARBA" id="ARBA00022553"/>
    </source>
</evidence>
<dbReference type="InterPro" id="IPR006189">
    <property type="entry name" value="CHASE_dom"/>
</dbReference>
<sequence>MIKKLPSRHYWISLLCFLIPASLCLFIYLDFKAKLPQRLSDQIQLTGTLAAQDFKSTVRNNLQAIHNLAERIQETDGAYYSYWKQDAQRLLRQNESLTFVELISEEGIIKDIYPRVKNQSAIGLDITKLDYRFPDWKTKSKKGFTNITQWLQLSQGGNSFLIDVPIYFDDTFDGTVTGAMNFNAEFNRLSYYLEDFAIKIEDEEGTVFYSYNNFDVAQNDPEYIFETAMIMDSDIEESWHFQLTFADPNVFMNNLKVANLALGFGLLLSLCIGLLQFFNSSSRIATKEALDTNKKLQLVNTALEQQTENAKLASVAKSEFLSNMSHEIRTPLNAIVGITDLMDAGNSDFEEEHYLELLKKSSKTLLNLINDILRLDRIESGFVDVDHVEFSPASVLESIVSFHNQIVEHKDLDLSLKVNSSKSKIALGDRAKFEQIITHILSNAIKFTDSGSILVVYDEKEVNEQIALKISIKDTGIGIPDEKINQIFDRFIQLDTGTRKKHSGGGLGLAIAQHLTQLLNGTIEVTSKEGTGSEFIINLKFDCLQAPTEKREEYFKRALPELNILAVDDNKLNVVILSQLLKKIGLQADIAYNGTEAVAKAQAKNYDLIFMDIHMPDIDGFEATRQIKSTQKNTIVMGLSADTTLNSINEGMSSGMSNYLTKPIDKSKLIAVIEDYFGPTSRNVV</sequence>
<dbReference type="PROSITE" id="PS50110">
    <property type="entry name" value="RESPONSE_REGULATORY"/>
    <property type="match status" value="1"/>
</dbReference>
<dbReference type="FunFam" id="3.30.565.10:FF:000010">
    <property type="entry name" value="Sensor histidine kinase RcsC"/>
    <property type="match status" value="1"/>
</dbReference>
<dbReference type="PROSITE" id="PS50839">
    <property type="entry name" value="CHASE"/>
    <property type="match status" value="1"/>
</dbReference>
<dbReference type="SMART" id="SM00388">
    <property type="entry name" value="HisKA"/>
    <property type="match status" value="1"/>
</dbReference>
<dbReference type="InterPro" id="IPR003661">
    <property type="entry name" value="HisK_dim/P_dom"/>
</dbReference>
<dbReference type="SUPFAM" id="SSF55874">
    <property type="entry name" value="ATPase domain of HSP90 chaperone/DNA topoisomerase II/histidine kinase"/>
    <property type="match status" value="1"/>
</dbReference>
<dbReference type="AlphaFoldDB" id="A0A4Q0PI37"/>
<protein>
    <recommendedName>
        <fullName evidence="2">histidine kinase</fullName>
        <ecNumber evidence="2">2.7.13.3</ecNumber>
    </recommendedName>
</protein>
<dbReference type="InterPro" id="IPR036890">
    <property type="entry name" value="HATPase_C_sf"/>
</dbReference>
<dbReference type="SMART" id="SM00387">
    <property type="entry name" value="HATPase_c"/>
    <property type="match status" value="1"/>
</dbReference>
<keyword evidence="6" id="KW-1133">Transmembrane helix</keyword>
<dbReference type="Gene3D" id="3.40.50.2300">
    <property type="match status" value="1"/>
</dbReference>
<comment type="catalytic activity">
    <reaction evidence="1">
        <text>ATP + protein L-histidine = ADP + protein N-phospho-L-histidine.</text>
        <dbReference type="EC" id="2.7.13.3"/>
    </reaction>
</comment>
<dbReference type="CDD" id="cd16922">
    <property type="entry name" value="HATPase_EvgS-ArcB-TorS-like"/>
    <property type="match status" value="1"/>
</dbReference>
<dbReference type="SUPFAM" id="SSF47384">
    <property type="entry name" value="Homodimeric domain of signal transducing histidine kinase"/>
    <property type="match status" value="1"/>
</dbReference>
<keyword evidence="10" id="KW-0418">Kinase</keyword>
<dbReference type="PROSITE" id="PS50109">
    <property type="entry name" value="HIS_KIN"/>
    <property type="match status" value="1"/>
</dbReference>
<dbReference type="CDD" id="cd17546">
    <property type="entry name" value="REC_hyHK_CKI1_RcsC-like"/>
    <property type="match status" value="1"/>
</dbReference>
<evidence type="ECO:0000259" key="8">
    <source>
        <dbReference type="PROSITE" id="PS50110"/>
    </source>
</evidence>
<evidence type="ECO:0000256" key="4">
    <source>
        <dbReference type="ARBA" id="ARBA00023012"/>
    </source>
</evidence>
<dbReference type="PANTHER" id="PTHR45339">
    <property type="entry name" value="HYBRID SIGNAL TRANSDUCTION HISTIDINE KINASE J"/>
    <property type="match status" value="1"/>
</dbReference>
<dbReference type="EC" id="2.7.13.3" evidence="2"/>
<keyword evidence="11" id="KW-1185">Reference proteome</keyword>
<dbReference type="Proteomes" id="UP000289859">
    <property type="component" value="Unassembled WGS sequence"/>
</dbReference>
<feature type="modified residue" description="4-aspartylphosphate" evidence="5">
    <location>
        <position position="612"/>
    </location>
</feature>
<dbReference type="CDD" id="cd00082">
    <property type="entry name" value="HisKA"/>
    <property type="match status" value="1"/>
</dbReference>
<dbReference type="InterPro" id="IPR004358">
    <property type="entry name" value="Sig_transdc_His_kin-like_C"/>
</dbReference>
<evidence type="ECO:0000256" key="1">
    <source>
        <dbReference type="ARBA" id="ARBA00000085"/>
    </source>
</evidence>
<dbReference type="InterPro" id="IPR005467">
    <property type="entry name" value="His_kinase_dom"/>
</dbReference>
<dbReference type="OrthoDB" id="9811889at2"/>
<dbReference type="PANTHER" id="PTHR45339:SF1">
    <property type="entry name" value="HYBRID SIGNAL TRANSDUCTION HISTIDINE KINASE J"/>
    <property type="match status" value="1"/>
</dbReference>
<keyword evidence="3 5" id="KW-0597">Phosphoprotein</keyword>
<dbReference type="Pfam" id="PF02518">
    <property type="entry name" value="HATPase_c"/>
    <property type="match status" value="1"/>
</dbReference>
<evidence type="ECO:0000259" key="9">
    <source>
        <dbReference type="PROSITE" id="PS50839"/>
    </source>
</evidence>
<evidence type="ECO:0000259" key="7">
    <source>
        <dbReference type="PROSITE" id="PS50109"/>
    </source>
</evidence>
<keyword evidence="6" id="KW-0812">Transmembrane</keyword>
<dbReference type="PRINTS" id="PR00344">
    <property type="entry name" value="BCTRLSENSOR"/>
</dbReference>
<accession>A0A4Q0PI37</accession>